<evidence type="ECO:0000256" key="5">
    <source>
        <dbReference type="ARBA" id="ARBA00022692"/>
    </source>
</evidence>
<keyword evidence="5 12" id="KW-0812">Transmembrane</keyword>
<evidence type="ECO:0000313" key="14">
    <source>
        <dbReference type="EMBL" id="MCZ8536160.1"/>
    </source>
</evidence>
<dbReference type="InterPro" id="IPR008915">
    <property type="entry name" value="Peptidase_M50"/>
</dbReference>
<keyword evidence="8" id="KW-0862">Zinc</keyword>
<feature type="transmembrane region" description="Helical" evidence="12">
    <location>
        <begin position="79"/>
        <end position="96"/>
    </location>
</feature>
<proteinExistence type="inferred from homology"/>
<evidence type="ECO:0000256" key="2">
    <source>
        <dbReference type="ARBA" id="ARBA00004141"/>
    </source>
</evidence>
<name>A0A9X3RBZ2_9BACL</name>
<evidence type="ECO:0000256" key="4">
    <source>
        <dbReference type="ARBA" id="ARBA00022670"/>
    </source>
</evidence>
<evidence type="ECO:0000256" key="11">
    <source>
        <dbReference type="ARBA" id="ARBA00023136"/>
    </source>
</evidence>
<feature type="domain" description="Peptidase M50" evidence="13">
    <location>
        <begin position="30"/>
        <end position="96"/>
    </location>
</feature>
<keyword evidence="6" id="KW-0479">Metal-binding</keyword>
<evidence type="ECO:0000256" key="1">
    <source>
        <dbReference type="ARBA" id="ARBA00001947"/>
    </source>
</evidence>
<evidence type="ECO:0000256" key="6">
    <source>
        <dbReference type="ARBA" id="ARBA00022723"/>
    </source>
</evidence>
<dbReference type="Pfam" id="PF02163">
    <property type="entry name" value="Peptidase_M50"/>
    <property type="match status" value="1"/>
</dbReference>
<evidence type="ECO:0000259" key="13">
    <source>
        <dbReference type="Pfam" id="PF02163"/>
    </source>
</evidence>
<evidence type="ECO:0000256" key="3">
    <source>
        <dbReference type="ARBA" id="ARBA00007931"/>
    </source>
</evidence>
<keyword evidence="15" id="KW-1185">Reference proteome</keyword>
<dbReference type="Proteomes" id="UP001152173">
    <property type="component" value="Unassembled WGS sequence"/>
</dbReference>
<dbReference type="PANTHER" id="PTHR39188:SF3">
    <property type="entry name" value="STAGE IV SPORULATION PROTEIN FB"/>
    <property type="match status" value="1"/>
</dbReference>
<dbReference type="RefSeq" id="WP_269925266.1">
    <property type="nucleotide sequence ID" value="NZ_JAMKBJ010000002.1"/>
</dbReference>
<evidence type="ECO:0000256" key="12">
    <source>
        <dbReference type="SAM" id="Phobius"/>
    </source>
</evidence>
<keyword evidence="11 12" id="KW-0472">Membrane</keyword>
<dbReference type="PANTHER" id="PTHR39188">
    <property type="entry name" value="MEMBRANE-ASSOCIATED ZINC METALLOPROTEASE M50B"/>
    <property type="match status" value="1"/>
</dbReference>
<comment type="similarity">
    <text evidence="3">Belongs to the peptidase M50B family.</text>
</comment>
<dbReference type="EMBL" id="JAMKBJ010000002">
    <property type="protein sequence ID" value="MCZ8536160.1"/>
    <property type="molecule type" value="Genomic_DNA"/>
</dbReference>
<comment type="cofactor">
    <cofactor evidence="1">
        <name>Zn(2+)</name>
        <dbReference type="ChEBI" id="CHEBI:29105"/>
    </cofactor>
</comment>
<evidence type="ECO:0000256" key="8">
    <source>
        <dbReference type="ARBA" id="ARBA00022833"/>
    </source>
</evidence>
<dbReference type="GO" id="GO:0008237">
    <property type="term" value="F:metallopeptidase activity"/>
    <property type="evidence" value="ECO:0007669"/>
    <property type="project" value="UniProtKB-KW"/>
</dbReference>
<reference evidence="14" key="1">
    <citation type="submission" date="2022-05" db="EMBL/GenBank/DDBJ databases">
        <authorList>
            <person name="Colautti A."/>
            <person name="Iacumin L."/>
        </authorList>
    </citation>
    <scope>NUCLEOTIDE SEQUENCE</scope>
    <source>
        <strain evidence="14">SK 55</strain>
    </source>
</reference>
<keyword evidence="10" id="KW-0482">Metalloprotease</keyword>
<evidence type="ECO:0000256" key="9">
    <source>
        <dbReference type="ARBA" id="ARBA00022989"/>
    </source>
</evidence>
<evidence type="ECO:0000256" key="7">
    <source>
        <dbReference type="ARBA" id="ARBA00022801"/>
    </source>
</evidence>
<organism evidence="14 15">
    <name type="scientific">Paenisporosarcina quisquiliarum</name>
    <dbReference type="NCBI Taxonomy" id="365346"/>
    <lineage>
        <taxon>Bacteria</taxon>
        <taxon>Bacillati</taxon>
        <taxon>Bacillota</taxon>
        <taxon>Bacilli</taxon>
        <taxon>Bacillales</taxon>
        <taxon>Caryophanaceae</taxon>
        <taxon>Paenisporosarcina</taxon>
    </lineage>
</organism>
<dbReference type="AlphaFoldDB" id="A0A9X3RBZ2"/>
<evidence type="ECO:0000313" key="15">
    <source>
        <dbReference type="Proteomes" id="UP001152173"/>
    </source>
</evidence>
<dbReference type="GO" id="GO:0046872">
    <property type="term" value="F:metal ion binding"/>
    <property type="evidence" value="ECO:0007669"/>
    <property type="project" value="UniProtKB-KW"/>
</dbReference>
<protein>
    <submittedName>
        <fullName evidence="14">Site-2 protease family protein</fullName>
    </submittedName>
</protein>
<comment type="subcellular location">
    <subcellularLocation>
        <location evidence="2">Membrane</location>
        <topology evidence="2">Multi-pass membrane protein</topology>
    </subcellularLocation>
</comment>
<keyword evidence="4 14" id="KW-0645">Protease</keyword>
<feature type="transmembrane region" description="Helical" evidence="12">
    <location>
        <begin position="143"/>
        <end position="173"/>
    </location>
</feature>
<dbReference type="GO" id="GO:0016020">
    <property type="term" value="C:membrane"/>
    <property type="evidence" value="ECO:0007669"/>
    <property type="project" value="UniProtKB-SubCell"/>
</dbReference>
<sequence length="199" mass="22563">MYFNKIRMHPIMIPIIIYLIATAQLAHYSIIFGSLLIHELGHIAVAKWTGLKMTSCTILPYGGEIKIKNLHLAPTHHQWLIAIAGPLATAVLYLVAQPFQFPGQAFFNEVQLTILALNLIPILPLDGGQALKAILSKRYHETLLALSISVSTLLILVTFEKLHLALIFTFIVFQNIRSWQYRKYEEAFYKIVTKQLTLP</sequence>
<dbReference type="GO" id="GO:0006508">
    <property type="term" value="P:proteolysis"/>
    <property type="evidence" value="ECO:0007669"/>
    <property type="project" value="UniProtKB-KW"/>
</dbReference>
<keyword evidence="9 12" id="KW-1133">Transmembrane helix</keyword>
<accession>A0A9X3RBZ2</accession>
<comment type="caution">
    <text evidence="14">The sequence shown here is derived from an EMBL/GenBank/DDBJ whole genome shotgun (WGS) entry which is preliminary data.</text>
</comment>
<feature type="transmembrane region" description="Helical" evidence="12">
    <location>
        <begin position="12"/>
        <end position="37"/>
    </location>
</feature>
<evidence type="ECO:0000256" key="10">
    <source>
        <dbReference type="ARBA" id="ARBA00023049"/>
    </source>
</evidence>
<gene>
    <name evidence="14" type="ORF">M9R32_02995</name>
</gene>
<keyword evidence="7" id="KW-0378">Hydrolase</keyword>